<evidence type="ECO:0000256" key="6">
    <source>
        <dbReference type="ARBA" id="ARBA00022692"/>
    </source>
</evidence>
<evidence type="ECO:0000256" key="3">
    <source>
        <dbReference type="ARBA" id="ARBA00022475"/>
    </source>
</evidence>
<feature type="transmembrane region" description="Helical" evidence="9">
    <location>
        <begin position="293"/>
        <end position="324"/>
    </location>
</feature>
<proteinExistence type="predicted"/>
<evidence type="ECO:0000256" key="7">
    <source>
        <dbReference type="ARBA" id="ARBA00022989"/>
    </source>
</evidence>
<dbReference type="GO" id="GO:0009401">
    <property type="term" value="P:phosphoenolpyruvate-dependent sugar phosphotransferase system"/>
    <property type="evidence" value="ECO:0007669"/>
    <property type="project" value="UniProtKB-KW"/>
</dbReference>
<dbReference type="PANTHER" id="PTHR37324:SF2">
    <property type="entry name" value="PTS SYSTEM GALACTITOL-SPECIFIC EIIC COMPONENT"/>
    <property type="match status" value="1"/>
</dbReference>
<feature type="transmembrane region" description="Helical" evidence="9">
    <location>
        <begin position="95"/>
        <end position="116"/>
    </location>
</feature>
<evidence type="ECO:0000259" key="10">
    <source>
        <dbReference type="PROSITE" id="PS51104"/>
    </source>
</evidence>
<keyword evidence="6 9" id="KW-0812">Transmembrane</keyword>
<organism evidence="11 12">
    <name type="scientific">Virgibacillus dokdonensis</name>
    <dbReference type="NCBI Taxonomy" id="302167"/>
    <lineage>
        <taxon>Bacteria</taxon>
        <taxon>Bacillati</taxon>
        <taxon>Bacillota</taxon>
        <taxon>Bacilli</taxon>
        <taxon>Bacillales</taxon>
        <taxon>Bacillaceae</taxon>
        <taxon>Virgibacillus</taxon>
    </lineage>
</organism>
<evidence type="ECO:0000313" key="12">
    <source>
        <dbReference type="Proteomes" id="UP000234237"/>
    </source>
</evidence>
<feature type="transmembrane region" description="Helical" evidence="9">
    <location>
        <begin position="413"/>
        <end position="434"/>
    </location>
</feature>
<evidence type="ECO:0000256" key="1">
    <source>
        <dbReference type="ARBA" id="ARBA00004651"/>
    </source>
</evidence>
<sequence>MVELLNTIFSYILDLGASVFVPAVMLLIGIFVKMKFKNALSAAITLGVAFLGMNLVIGFMLDALTPAAQALAERTGIELTAVDGGWTTAASLSWAWPYAFLLFPIQLVINGVMLLINKTKTLNVDLWNVWGKIFTAVLIYGVTGSMYVALIGSAIVIIFELVFADLNQKQIETLTNIPGVTSSHNFFLIGTLLMPIDWMLRKFKVFNKEMDANALRDKIGIFAENHVMGFIIGLLLGLAAGYSIADSLILSMQAAAALTLFPMVAKLFMQALSPLSEAINDYMKKRFKGREIFIGLDWPILAGSSEAWVVMTILVPITLFFALILPANAVLPFAGILNIGLAVPALIVTGGNLLRMLVICTITTPIFLYAATYFADIMTDLAHSTKAVELEAGQQITWSTVEYPVFRYILTELGSFSIIGLALAAVWVLGFILYRKEMLKRTEELKAQG</sequence>
<keyword evidence="7 9" id="KW-1133">Transmembrane helix</keyword>
<feature type="transmembrane region" description="Helical" evidence="9">
    <location>
        <begin position="12"/>
        <end position="32"/>
    </location>
</feature>
<gene>
    <name evidence="11" type="primary">gatC_1</name>
    <name evidence="11" type="ORF">A21D_00395</name>
</gene>
<feature type="transmembrane region" description="Helical" evidence="9">
    <location>
        <begin position="248"/>
        <end position="272"/>
    </location>
</feature>
<dbReference type="Proteomes" id="UP000234237">
    <property type="component" value="Chromosome"/>
</dbReference>
<reference evidence="12" key="1">
    <citation type="submission" date="2016-11" db="EMBL/GenBank/DDBJ databases">
        <title>Complete genome sequence of Virgibacillus pantothenticus 21D, a halophilic bacterium isolated from the deep hypersaline anoxic basin Discovery in the Mediterranean Sea.</title>
        <authorList>
            <person name="Zeaiter Z."/>
            <person name="Booth J.M."/>
            <person name="Prosdocimi E.M."/>
            <person name="Mapelli F."/>
            <person name="Fusi M."/>
            <person name="Daffonchio D."/>
            <person name="Borin S."/>
            <person name="Crotti E."/>
        </authorList>
    </citation>
    <scope>NUCLEOTIDE SEQUENCE [LARGE SCALE GENOMIC DNA]</scope>
    <source>
        <strain evidence="12">21D</strain>
    </source>
</reference>
<dbReference type="PROSITE" id="PS51104">
    <property type="entry name" value="PTS_EIIC_TYPE_2"/>
    <property type="match status" value="1"/>
</dbReference>
<evidence type="ECO:0000256" key="9">
    <source>
        <dbReference type="SAM" id="Phobius"/>
    </source>
</evidence>
<dbReference type="InterPro" id="IPR004703">
    <property type="entry name" value="PTS_sugar-sp_permease"/>
</dbReference>
<dbReference type="InterPro" id="IPR013853">
    <property type="entry name" value="EIIC-GAT"/>
</dbReference>
<evidence type="ECO:0000313" key="11">
    <source>
        <dbReference type="EMBL" id="AUJ23508.1"/>
    </source>
</evidence>
<evidence type="ECO:0000256" key="8">
    <source>
        <dbReference type="ARBA" id="ARBA00023136"/>
    </source>
</evidence>
<feature type="transmembrane region" description="Helical" evidence="9">
    <location>
        <begin position="39"/>
        <end position="61"/>
    </location>
</feature>
<protein>
    <submittedName>
        <fullName evidence="11">Galactitol permease IIC component</fullName>
    </submittedName>
</protein>
<dbReference type="EMBL" id="CP018622">
    <property type="protein sequence ID" value="AUJ23508.1"/>
    <property type="molecule type" value="Genomic_DNA"/>
</dbReference>
<feature type="transmembrane region" description="Helical" evidence="9">
    <location>
        <begin position="183"/>
        <end position="200"/>
    </location>
</feature>
<feature type="domain" description="PTS EIIC type-2" evidence="10">
    <location>
        <begin position="9"/>
        <end position="435"/>
    </location>
</feature>
<keyword evidence="8 9" id="KW-0472">Membrane</keyword>
<feature type="transmembrane region" description="Helical" evidence="9">
    <location>
        <begin position="137"/>
        <end position="163"/>
    </location>
</feature>
<feature type="transmembrane region" description="Helical" evidence="9">
    <location>
        <begin position="221"/>
        <end position="242"/>
    </location>
</feature>
<feature type="transmembrane region" description="Helical" evidence="9">
    <location>
        <begin position="356"/>
        <end position="375"/>
    </location>
</feature>
<name>A0A2K9IUM9_9BACI</name>
<dbReference type="PIRSF" id="PIRSF006304">
    <property type="entry name" value="GatC"/>
    <property type="match status" value="1"/>
</dbReference>
<feature type="transmembrane region" description="Helical" evidence="9">
    <location>
        <begin position="330"/>
        <end position="349"/>
    </location>
</feature>
<dbReference type="STRING" id="302167.GCA_900166595_03275"/>
<dbReference type="Pfam" id="PF03611">
    <property type="entry name" value="EIIC-GAT"/>
    <property type="match status" value="1"/>
</dbReference>
<keyword evidence="3" id="KW-1003">Cell membrane</keyword>
<accession>A0A2K9IUM9</accession>
<dbReference type="KEGG" id="vpn:A21D_00395"/>
<dbReference type="AlphaFoldDB" id="A0A2K9IUM9"/>
<evidence type="ECO:0000256" key="5">
    <source>
        <dbReference type="ARBA" id="ARBA00022683"/>
    </source>
</evidence>
<dbReference type="InterPro" id="IPR013014">
    <property type="entry name" value="PTS_EIIC_2"/>
</dbReference>
<dbReference type="GO" id="GO:0015577">
    <property type="term" value="F:galactitol transmembrane transporter activity"/>
    <property type="evidence" value="ECO:0007669"/>
    <property type="project" value="InterPro"/>
</dbReference>
<keyword evidence="4" id="KW-0762">Sugar transport</keyword>
<dbReference type="PANTHER" id="PTHR37324">
    <property type="entry name" value="PTS SYSTEM GALACTITOL-SPECIFIC EIIC COMPONENT"/>
    <property type="match status" value="1"/>
</dbReference>
<evidence type="ECO:0000256" key="4">
    <source>
        <dbReference type="ARBA" id="ARBA00022597"/>
    </source>
</evidence>
<dbReference type="GO" id="GO:0005886">
    <property type="term" value="C:plasma membrane"/>
    <property type="evidence" value="ECO:0007669"/>
    <property type="project" value="UniProtKB-SubCell"/>
</dbReference>
<comment type="subcellular location">
    <subcellularLocation>
        <location evidence="1">Cell membrane</location>
        <topology evidence="1">Multi-pass membrane protein</topology>
    </subcellularLocation>
</comment>
<keyword evidence="5" id="KW-0598">Phosphotransferase system</keyword>
<keyword evidence="2" id="KW-0813">Transport</keyword>
<evidence type="ECO:0000256" key="2">
    <source>
        <dbReference type="ARBA" id="ARBA00022448"/>
    </source>
</evidence>